<dbReference type="EC" id="2.6.1.-" evidence="6"/>
<evidence type="ECO:0000313" key="8">
    <source>
        <dbReference type="EMBL" id="MBF8436991.1"/>
    </source>
</evidence>
<dbReference type="PANTHER" id="PTHR46383">
    <property type="entry name" value="ASPARTATE AMINOTRANSFERASE"/>
    <property type="match status" value="1"/>
</dbReference>
<keyword evidence="9" id="KW-1185">Reference proteome</keyword>
<dbReference type="InterPro" id="IPR050596">
    <property type="entry name" value="AspAT/PAT-like"/>
</dbReference>
<dbReference type="EMBL" id="JADPIE010000004">
    <property type="protein sequence ID" value="MBF8436991.1"/>
    <property type="molecule type" value="Genomic_DNA"/>
</dbReference>
<evidence type="ECO:0000256" key="6">
    <source>
        <dbReference type="RuleBase" id="RU000481"/>
    </source>
</evidence>
<evidence type="ECO:0000259" key="7">
    <source>
        <dbReference type="Pfam" id="PF00155"/>
    </source>
</evidence>
<dbReference type="InterPro" id="IPR015422">
    <property type="entry name" value="PyrdxlP-dep_Trfase_small"/>
</dbReference>
<comment type="similarity">
    <text evidence="2 6">Belongs to the class-I pyridoxal-phosphate-dependent aminotransferase family.</text>
</comment>
<dbReference type="Pfam" id="PF00155">
    <property type="entry name" value="Aminotran_1_2"/>
    <property type="match status" value="1"/>
</dbReference>
<reference evidence="8" key="1">
    <citation type="submission" date="2020-11" db="EMBL/GenBank/DDBJ databases">
        <title>Halonatronomonas betainensis gen. nov., sp. nov. a novel haloalkaliphilic representative of the family Halanaerobiacae capable of betaine degradation.</title>
        <authorList>
            <person name="Boltyanskaya Y."/>
            <person name="Kevbrin V."/>
            <person name="Detkova E."/>
            <person name="Grouzdev D.S."/>
            <person name="Koziaeva V."/>
            <person name="Zhilina T."/>
        </authorList>
    </citation>
    <scope>NUCLEOTIDE SEQUENCE</scope>
    <source>
        <strain evidence="8">Z-7014</strain>
    </source>
</reference>
<dbReference type="InterPro" id="IPR004838">
    <property type="entry name" value="NHTrfase_class1_PyrdxlP-BS"/>
</dbReference>
<evidence type="ECO:0000256" key="3">
    <source>
        <dbReference type="ARBA" id="ARBA00022576"/>
    </source>
</evidence>
<dbReference type="InterPro" id="IPR015421">
    <property type="entry name" value="PyrdxlP-dep_Trfase_major"/>
</dbReference>
<evidence type="ECO:0000256" key="4">
    <source>
        <dbReference type="ARBA" id="ARBA00022679"/>
    </source>
</evidence>
<name>A0A931F7S7_9FIRM</name>
<dbReference type="Proteomes" id="UP000621436">
    <property type="component" value="Unassembled WGS sequence"/>
</dbReference>
<gene>
    <name evidence="8" type="ORF">I0Q91_07880</name>
</gene>
<keyword evidence="4 6" id="KW-0808">Transferase</keyword>
<dbReference type="GO" id="GO:0008483">
    <property type="term" value="F:transaminase activity"/>
    <property type="evidence" value="ECO:0007669"/>
    <property type="project" value="UniProtKB-KW"/>
</dbReference>
<sequence length="402" mass="44353">MQLSKKMENLGTEVAFDVLEEVANLTTAGRDIISLAIGEPNFTTPEVIKEAGVAAIRNDKTGYSPSAGISELRERVAEYLSETRDIDYLSSETIVAPGAKPLIFYGLLALVEPGMEVIYPNPGFPIYESVIELLGGIPVPLPLRAENNFEFSLSELKELISPNTGGIIINSPHNPTGSIISREKLALLADEIIKHDLWAISDEVYSELVYIDEAFSLAGLPGMQERTLLIDSFSKSYAMTGWRIGFAGGSKELIDGISKLITNSVSCTATFTQLAALTALEEARDDLDQMKKKLEERRDLVWRHLNRIPGLSCQKPAGSYYFYADVTDICKNLNLAGSEELQKYLLKEAGVALLHRECFGDKFPGEDREYIRLSFASCSKDRLKEAISRIERAVTTPKSQVS</sequence>
<dbReference type="InterPro" id="IPR004839">
    <property type="entry name" value="Aminotransferase_I/II_large"/>
</dbReference>
<evidence type="ECO:0000256" key="5">
    <source>
        <dbReference type="ARBA" id="ARBA00022898"/>
    </source>
</evidence>
<dbReference type="AlphaFoldDB" id="A0A931F7S7"/>
<evidence type="ECO:0000256" key="2">
    <source>
        <dbReference type="ARBA" id="ARBA00007441"/>
    </source>
</evidence>
<dbReference type="GO" id="GO:0030170">
    <property type="term" value="F:pyridoxal phosphate binding"/>
    <property type="evidence" value="ECO:0007669"/>
    <property type="project" value="InterPro"/>
</dbReference>
<dbReference type="Gene3D" id="3.40.640.10">
    <property type="entry name" value="Type I PLP-dependent aspartate aminotransferase-like (Major domain)"/>
    <property type="match status" value="1"/>
</dbReference>
<proteinExistence type="inferred from homology"/>
<accession>A0A931F7S7</accession>
<dbReference type="PROSITE" id="PS00105">
    <property type="entry name" value="AA_TRANSFER_CLASS_1"/>
    <property type="match status" value="1"/>
</dbReference>
<evidence type="ECO:0000256" key="1">
    <source>
        <dbReference type="ARBA" id="ARBA00001933"/>
    </source>
</evidence>
<feature type="domain" description="Aminotransferase class I/classII large" evidence="7">
    <location>
        <begin position="31"/>
        <end position="390"/>
    </location>
</feature>
<dbReference type="CDD" id="cd00609">
    <property type="entry name" value="AAT_like"/>
    <property type="match status" value="1"/>
</dbReference>
<keyword evidence="5" id="KW-0663">Pyridoxal phosphate</keyword>
<dbReference type="PANTHER" id="PTHR46383:SF1">
    <property type="entry name" value="ASPARTATE AMINOTRANSFERASE"/>
    <property type="match status" value="1"/>
</dbReference>
<evidence type="ECO:0000313" key="9">
    <source>
        <dbReference type="Proteomes" id="UP000621436"/>
    </source>
</evidence>
<protein>
    <recommendedName>
        <fullName evidence="6">Aminotransferase</fullName>
        <ecNumber evidence="6">2.6.1.-</ecNumber>
    </recommendedName>
</protein>
<keyword evidence="3 6" id="KW-0032">Aminotransferase</keyword>
<dbReference type="SUPFAM" id="SSF53383">
    <property type="entry name" value="PLP-dependent transferases"/>
    <property type="match status" value="1"/>
</dbReference>
<dbReference type="GO" id="GO:0006520">
    <property type="term" value="P:amino acid metabolic process"/>
    <property type="evidence" value="ECO:0007669"/>
    <property type="project" value="InterPro"/>
</dbReference>
<dbReference type="InterPro" id="IPR015424">
    <property type="entry name" value="PyrdxlP-dep_Trfase"/>
</dbReference>
<comment type="cofactor">
    <cofactor evidence="1 6">
        <name>pyridoxal 5'-phosphate</name>
        <dbReference type="ChEBI" id="CHEBI:597326"/>
    </cofactor>
</comment>
<dbReference type="RefSeq" id="WP_270453920.1">
    <property type="nucleotide sequence ID" value="NZ_JADPIE010000004.1"/>
</dbReference>
<comment type="caution">
    <text evidence="8">The sequence shown here is derived from an EMBL/GenBank/DDBJ whole genome shotgun (WGS) entry which is preliminary data.</text>
</comment>
<dbReference type="Gene3D" id="3.90.1150.10">
    <property type="entry name" value="Aspartate Aminotransferase, domain 1"/>
    <property type="match status" value="1"/>
</dbReference>
<organism evidence="8 9">
    <name type="scientific">Halonatronomonas betaini</name>
    <dbReference type="NCBI Taxonomy" id="2778430"/>
    <lineage>
        <taxon>Bacteria</taxon>
        <taxon>Bacillati</taxon>
        <taxon>Bacillota</taxon>
        <taxon>Clostridia</taxon>
        <taxon>Halanaerobiales</taxon>
        <taxon>Halarsenatibacteraceae</taxon>
        <taxon>Halonatronomonas</taxon>
    </lineage>
</organism>